<dbReference type="InterPro" id="IPR004358">
    <property type="entry name" value="Sig_transdc_His_kin-like_C"/>
</dbReference>
<name>A0ABW2C5C2_9PSEU</name>
<dbReference type="SUPFAM" id="SSF55785">
    <property type="entry name" value="PYP-like sensor domain (PAS domain)"/>
    <property type="match status" value="1"/>
</dbReference>
<dbReference type="SMART" id="SM00387">
    <property type="entry name" value="HATPase_c"/>
    <property type="match status" value="1"/>
</dbReference>
<evidence type="ECO:0000256" key="2">
    <source>
        <dbReference type="ARBA" id="ARBA00004651"/>
    </source>
</evidence>
<keyword evidence="11 14" id="KW-1133">Transmembrane helix</keyword>
<dbReference type="InterPro" id="IPR003594">
    <property type="entry name" value="HATPase_dom"/>
</dbReference>
<dbReference type="Proteomes" id="UP001596337">
    <property type="component" value="Unassembled WGS sequence"/>
</dbReference>
<keyword evidence="5" id="KW-0597">Phosphoprotein</keyword>
<dbReference type="SUPFAM" id="SSF55874">
    <property type="entry name" value="ATPase domain of HSP90 chaperone/DNA topoisomerase II/histidine kinase"/>
    <property type="match status" value="1"/>
</dbReference>
<evidence type="ECO:0000256" key="12">
    <source>
        <dbReference type="ARBA" id="ARBA00023012"/>
    </source>
</evidence>
<evidence type="ECO:0000256" key="10">
    <source>
        <dbReference type="ARBA" id="ARBA00022840"/>
    </source>
</evidence>
<dbReference type="InterPro" id="IPR036890">
    <property type="entry name" value="HATPase_C_sf"/>
</dbReference>
<evidence type="ECO:0000256" key="7">
    <source>
        <dbReference type="ARBA" id="ARBA00022692"/>
    </source>
</evidence>
<comment type="caution">
    <text evidence="16">The sequence shown here is derived from an EMBL/GenBank/DDBJ whole genome shotgun (WGS) entry which is preliminary data.</text>
</comment>
<dbReference type="InterPro" id="IPR005467">
    <property type="entry name" value="His_kinase_dom"/>
</dbReference>
<dbReference type="RefSeq" id="WP_345402809.1">
    <property type="nucleotide sequence ID" value="NZ_BAABLA010000112.1"/>
</dbReference>
<comment type="subcellular location">
    <subcellularLocation>
        <location evidence="2">Cell membrane</location>
        <topology evidence="2">Multi-pass membrane protein</topology>
    </subcellularLocation>
</comment>
<gene>
    <name evidence="16" type="ORF">ACFQGD_19005</name>
</gene>
<dbReference type="SUPFAM" id="SSF103190">
    <property type="entry name" value="Sensory domain-like"/>
    <property type="match status" value="1"/>
</dbReference>
<organism evidence="16 17">
    <name type="scientific">Haloechinothrix salitolerans</name>
    <dbReference type="NCBI Taxonomy" id="926830"/>
    <lineage>
        <taxon>Bacteria</taxon>
        <taxon>Bacillati</taxon>
        <taxon>Actinomycetota</taxon>
        <taxon>Actinomycetes</taxon>
        <taxon>Pseudonocardiales</taxon>
        <taxon>Pseudonocardiaceae</taxon>
        <taxon>Haloechinothrix</taxon>
    </lineage>
</organism>
<evidence type="ECO:0000256" key="9">
    <source>
        <dbReference type="ARBA" id="ARBA00022777"/>
    </source>
</evidence>
<dbReference type="GO" id="GO:0005524">
    <property type="term" value="F:ATP binding"/>
    <property type="evidence" value="ECO:0007669"/>
    <property type="project" value="UniProtKB-KW"/>
</dbReference>
<comment type="catalytic activity">
    <reaction evidence="1">
        <text>ATP + protein L-histidine = ADP + protein N-phospho-L-histidine.</text>
        <dbReference type="EC" id="2.7.13.3"/>
    </reaction>
</comment>
<proteinExistence type="predicted"/>
<dbReference type="Gene3D" id="3.30.450.20">
    <property type="entry name" value="PAS domain"/>
    <property type="match status" value="2"/>
</dbReference>
<dbReference type="PROSITE" id="PS50109">
    <property type="entry name" value="HIS_KIN"/>
    <property type="match status" value="1"/>
</dbReference>
<evidence type="ECO:0000256" key="5">
    <source>
        <dbReference type="ARBA" id="ARBA00022553"/>
    </source>
</evidence>
<dbReference type="Pfam" id="PF17203">
    <property type="entry name" value="sCache_3_2"/>
    <property type="match status" value="1"/>
</dbReference>
<evidence type="ECO:0000256" key="3">
    <source>
        <dbReference type="ARBA" id="ARBA00012438"/>
    </source>
</evidence>
<evidence type="ECO:0000256" key="14">
    <source>
        <dbReference type="SAM" id="Phobius"/>
    </source>
</evidence>
<evidence type="ECO:0000256" key="8">
    <source>
        <dbReference type="ARBA" id="ARBA00022741"/>
    </source>
</evidence>
<dbReference type="EC" id="2.7.13.3" evidence="3"/>
<dbReference type="InterPro" id="IPR000014">
    <property type="entry name" value="PAS"/>
</dbReference>
<dbReference type="SMART" id="SM00091">
    <property type="entry name" value="PAS"/>
    <property type="match status" value="1"/>
</dbReference>
<evidence type="ECO:0000256" key="13">
    <source>
        <dbReference type="ARBA" id="ARBA00023136"/>
    </source>
</evidence>
<sequence>MRVRMSLARQLFVLQLAVIVFLVGTGALLAFLDARRASEVGAGRRVMTLAAGLARVPAVREAMTEPDPSAVLQPLAESVRTATDTDFVVFMAPDRTRYSHPVPERIGQRFIGTVAPSLAGGTVTETYEGTLGPSVRAVVPITEDGEVIGLLSIGILQREIGKELLQRVPVLLAVSSGALGLAALGSLFISRRLSRQTLGLGPAEITRIYEQHDAVLHAVAEGLLIVDLDGKLALANDEARRLLDLPTDAEGKTVAELALDEPLGSMLTEQAQVSDELIVYRDRVLVVNEERAEKDGRRLGTVTTLRDHTELEELSGELDSARGFAEALRAQAHESANRLHTVVTLIELGQPERAVELATVELASAQQLADQVVGAVAEPTLAAVLLGKSAQAHEKGVELAITDDTDVGDVAIDSRDLVTLVGNLIDNAIDAALAAPPPRRVTVTARSVDGGLWLTVTDTGTGVDAARVEEMFTRGFSTKPEGAPHGRGLGLALVKQIITRYGGSVDVTSDNGTTFDVELPPRDGGAR</sequence>
<keyword evidence="10 16" id="KW-0067">ATP-binding</keyword>
<evidence type="ECO:0000256" key="4">
    <source>
        <dbReference type="ARBA" id="ARBA00022475"/>
    </source>
</evidence>
<keyword evidence="9" id="KW-0418">Kinase</keyword>
<dbReference type="PRINTS" id="PR00344">
    <property type="entry name" value="BCTRLSENSOR"/>
</dbReference>
<keyword evidence="12" id="KW-0902">Two-component regulatory system</keyword>
<keyword evidence="7 14" id="KW-0812">Transmembrane</keyword>
<dbReference type="InterPro" id="IPR029151">
    <property type="entry name" value="Sensor-like_sf"/>
</dbReference>
<evidence type="ECO:0000259" key="15">
    <source>
        <dbReference type="PROSITE" id="PS50109"/>
    </source>
</evidence>
<keyword evidence="13 14" id="KW-0472">Membrane</keyword>
<dbReference type="PANTHER" id="PTHR43547">
    <property type="entry name" value="TWO-COMPONENT HISTIDINE KINASE"/>
    <property type="match status" value="1"/>
</dbReference>
<dbReference type="CDD" id="cd00130">
    <property type="entry name" value="PAS"/>
    <property type="match status" value="1"/>
</dbReference>
<keyword evidence="6" id="KW-0808">Transferase</keyword>
<dbReference type="InterPro" id="IPR035965">
    <property type="entry name" value="PAS-like_dom_sf"/>
</dbReference>
<feature type="domain" description="Histidine kinase" evidence="15">
    <location>
        <begin position="309"/>
        <end position="523"/>
    </location>
</feature>
<keyword evidence="4" id="KW-1003">Cell membrane</keyword>
<dbReference type="EMBL" id="JBHSXX010000001">
    <property type="protein sequence ID" value="MFC6869234.1"/>
    <property type="molecule type" value="Genomic_DNA"/>
</dbReference>
<keyword evidence="8" id="KW-0547">Nucleotide-binding</keyword>
<evidence type="ECO:0000256" key="1">
    <source>
        <dbReference type="ARBA" id="ARBA00000085"/>
    </source>
</evidence>
<feature type="transmembrane region" description="Helical" evidence="14">
    <location>
        <begin position="168"/>
        <end position="189"/>
    </location>
</feature>
<protein>
    <recommendedName>
        <fullName evidence="3">histidine kinase</fullName>
        <ecNumber evidence="3">2.7.13.3</ecNumber>
    </recommendedName>
</protein>
<reference evidence="17" key="1">
    <citation type="journal article" date="2019" name="Int. J. Syst. Evol. Microbiol.">
        <title>The Global Catalogue of Microorganisms (GCM) 10K type strain sequencing project: providing services to taxonomists for standard genome sequencing and annotation.</title>
        <authorList>
            <consortium name="The Broad Institute Genomics Platform"/>
            <consortium name="The Broad Institute Genome Sequencing Center for Infectious Disease"/>
            <person name="Wu L."/>
            <person name="Ma J."/>
        </authorList>
    </citation>
    <scope>NUCLEOTIDE SEQUENCE [LARGE SCALE GENOMIC DNA]</scope>
    <source>
        <strain evidence="17">KCTC 32255</strain>
    </source>
</reference>
<keyword evidence="17" id="KW-1185">Reference proteome</keyword>
<evidence type="ECO:0000313" key="16">
    <source>
        <dbReference type="EMBL" id="MFC6869234.1"/>
    </source>
</evidence>
<evidence type="ECO:0000313" key="17">
    <source>
        <dbReference type="Proteomes" id="UP001596337"/>
    </source>
</evidence>
<dbReference type="Gene3D" id="3.30.565.10">
    <property type="entry name" value="Histidine kinase-like ATPase, C-terminal domain"/>
    <property type="match status" value="1"/>
</dbReference>
<dbReference type="PANTHER" id="PTHR43547:SF10">
    <property type="entry name" value="SENSOR HISTIDINE KINASE DCUS"/>
    <property type="match status" value="1"/>
</dbReference>
<evidence type="ECO:0000256" key="6">
    <source>
        <dbReference type="ARBA" id="ARBA00022679"/>
    </source>
</evidence>
<accession>A0ABW2C5C2</accession>
<dbReference type="Pfam" id="PF02518">
    <property type="entry name" value="HATPase_c"/>
    <property type="match status" value="1"/>
</dbReference>
<evidence type="ECO:0000256" key="11">
    <source>
        <dbReference type="ARBA" id="ARBA00022989"/>
    </source>
</evidence>
<dbReference type="InterPro" id="IPR033463">
    <property type="entry name" value="sCache_3"/>
</dbReference>